<dbReference type="Proteomes" id="UP000636709">
    <property type="component" value="Unassembled WGS sequence"/>
</dbReference>
<accession>A0A834ZX36</accession>
<dbReference type="Gene3D" id="1.10.8.430">
    <property type="entry name" value="Helical domain of apoptotic protease-activating factors"/>
    <property type="match status" value="1"/>
</dbReference>
<dbReference type="PRINTS" id="PR00364">
    <property type="entry name" value="DISEASERSIST"/>
</dbReference>
<name>A0A834ZX36_9POAL</name>
<dbReference type="InterPro" id="IPR002182">
    <property type="entry name" value="NB-ARC"/>
</dbReference>
<dbReference type="GO" id="GO:0002758">
    <property type="term" value="P:innate immune response-activating signaling pathway"/>
    <property type="evidence" value="ECO:0007669"/>
    <property type="project" value="UniProtKB-ARBA"/>
</dbReference>
<evidence type="ECO:0000256" key="1">
    <source>
        <dbReference type="ARBA" id="ARBA00022737"/>
    </source>
</evidence>
<dbReference type="Pfam" id="PF00931">
    <property type="entry name" value="NB-ARC"/>
    <property type="match status" value="1"/>
</dbReference>
<dbReference type="PANTHER" id="PTHR23155">
    <property type="entry name" value="DISEASE RESISTANCE PROTEIN RP"/>
    <property type="match status" value="1"/>
</dbReference>
<evidence type="ECO:0000313" key="5">
    <source>
        <dbReference type="EMBL" id="KAF8642843.1"/>
    </source>
</evidence>
<evidence type="ECO:0000259" key="4">
    <source>
        <dbReference type="Pfam" id="PF23559"/>
    </source>
</evidence>
<dbReference type="EMBL" id="JACEFO010003268">
    <property type="protein sequence ID" value="KAF8642843.1"/>
    <property type="molecule type" value="Genomic_DNA"/>
</dbReference>
<gene>
    <name evidence="5" type="ORF">HU200_067040</name>
</gene>
<reference evidence="5" key="1">
    <citation type="submission" date="2020-07" db="EMBL/GenBank/DDBJ databases">
        <title>Genome sequence and genetic diversity analysis of an under-domesticated orphan crop, white fonio (Digitaria exilis).</title>
        <authorList>
            <person name="Bennetzen J.L."/>
            <person name="Chen S."/>
            <person name="Ma X."/>
            <person name="Wang X."/>
            <person name="Yssel A.E.J."/>
            <person name="Chaluvadi S.R."/>
            <person name="Johnson M."/>
            <person name="Gangashetty P."/>
            <person name="Hamidou F."/>
            <person name="Sanogo M.D."/>
            <person name="Zwaenepoel A."/>
            <person name="Wallace J."/>
            <person name="Van De Peer Y."/>
            <person name="Van Deynze A."/>
        </authorList>
    </citation>
    <scope>NUCLEOTIDE SEQUENCE</scope>
    <source>
        <tissue evidence="5">Leaves</tissue>
    </source>
</reference>
<dbReference type="Pfam" id="PF23559">
    <property type="entry name" value="WHD_DRP"/>
    <property type="match status" value="1"/>
</dbReference>
<evidence type="ECO:0000259" key="3">
    <source>
        <dbReference type="Pfam" id="PF00931"/>
    </source>
</evidence>
<feature type="domain" description="NB-ARC" evidence="3">
    <location>
        <begin position="3"/>
        <end position="80"/>
    </location>
</feature>
<evidence type="ECO:0008006" key="7">
    <source>
        <dbReference type="Google" id="ProtNLM"/>
    </source>
</evidence>
<dbReference type="AlphaFoldDB" id="A0A834ZX36"/>
<protein>
    <recommendedName>
        <fullName evidence="7">NB-ARC domain-containing protein</fullName>
    </recommendedName>
</protein>
<organism evidence="5 6">
    <name type="scientific">Digitaria exilis</name>
    <dbReference type="NCBI Taxonomy" id="1010633"/>
    <lineage>
        <taxon>Eukaryota</taxon>
        <taxon>Viridiplantae</taxon>
        <taxon>Streptophyta</taxon>
        <taxon>Embryophyta</taxon>
        <taxon>Tracheophyta</taxon>
        <taxon>Spermatophyta</taxon>
        <taxon>Magnoliopsida</taxon>
        <taxon>Liliopsida</taxon>
        <taxon>Poales</taxon>
        <taxon>Poaceae</taxon>
        <taxon>PACMAD clade</taxon>
        <taxon>Panicoideae</taxon>
        <taxon>Panicodae</taxon>
        <taxon>Paniceae</taxon>
        <taxon>Anthephorinae</taxon>
        <taxon>Digitaria</taxon>
    </lineage>
</organism>
<dbReference type="GO" id="GO:0043531">
    <property type="term" value="F:ADP binding"/>
    <property type="evidence" value="ECO:0007669"/>
    <property type="project" value="InterPro"/>
</dbReference>
<evidence type="ECO:0000256" key="2">
    <source>
        <dbReference type="ARBA" id="ARBA00022821"/>
    </source>
</evidence>
<dbReference type="InterPro" id="IPR032675">
    <property type="entry name" value="LRR_dom_sf"/>
</dbReference>
<dbReference type="FunFam" id="1.10.10.10:FF:000322">
    <property type="entry name" value="Probable disease resistance protein At1g63360"/>
    <property type="match status" value="1"/>
</dbReference>
<proteinExistence type="predicted"/>
<dbReference type="Gene3D" id="3.80.10.10">
    <property type="entry name" value="Ribonuclease Inhibitor"/>
    <property type="match status" value="1"/>
</dbReference>
<dbReference type="InterPro" id="IPR058922">
    <property type="entry name" value="WHD_DRP"/>
</dbReference>
<dbReference type="SUPFAM" id="SSF52540">
    <property type="entry name" value="P-loop containing nucleoside triphosphate hydrolases"/>
    <property type="match status" value="1"/>
</dbReference>
<feature type="domain" description="Disease resistance protein winged helix" evidence="4">
    <location>
        <begin position="169"/>
        <end position="237"/>
    </location>
</feature>
<keyword evidence="1" id="KW-0677">Repeat</keyword>
<dbReference type="Gene3D" id="3.40.50.300">
    <property type="entry name" value="P-loop containing nucleotide triphosphate hydrolases"/>
    <property type="match status" value="1"/>
</dbReference>
<dbReference type="SUPFAM" id="SSF52058">
    <property type="entry name" value="L domain-like"/>
    <property type="match status" value="1"/>
</dbReference>
<dbReference type="InterPro" id="IPR042197">
    <property type="entry name" value="Apaf_helical"/>
</dbReference>
<dbReference type="OrthoDB" id="694799at2759"/>
<dbReference type="InterPro" id="IPR036388">
    <property type="entry name" value="WH-like_DNA-bd_sf"/>
</dbReference>
<keyword evidence="6" id="KW-1185">Reference proteome</keyword>
<dbReference type="PANTHER" id="PTHR23155:SF1092">
    <property type="entry name" value="OS01G0536501 PROTEIN"/>
    <property type="match status" value="1"/>
</dbReference>
<dbReference type="GO" id="GO:0009626">
    <property type="term" value="P:plant-type hypersensitive response"/>
    <property type="evidence" value="ECO:0007669"/>
    <property type="project" value="UniProtKB-ARBA"/>
</dbReference>
<keyword evidence="2" id="KW-0611">Plant defense</keyword>
<sequence>MLQKISEKLSNKKFLLILDDAWHEDRHDWEQFMVQLKCGAPESRIMLTTRDQKVAEAVESIHKFELELLSESDSWNLFLKGSGLAEQDLSSDYVQVGKEIIKRCGGVPLAIQTLGAVLRDKNQISTWRAIRENNLWNVQSINDRVFASLKLSYIHLADELKQCFTFCSIFPKGYEIQKDRLIAQWIAHGFINAMDGEQPEDIGRGYLDSLVKVRFLQNPYGSWNTDTYNMHDLIHDLTRQILQGELVTCAPVHTTEKFPHRYRYLSLTSFTESGDKGLFDKVRALYISDSKPSFETTVKNSCCMRSVVLDYATDTPFSLFILKFEYLGYLEIHNVSCTTVPEAISRCWNLQSLHFFRCRDFVTLPESVGKLRKLRTLELWCIAHLESLPRSIGDFDVLQSLQLYGCRKLREIPSSFRRIETYVYLI</sequence>
<dbReference type="InterPro" id="IPR027417">
    <property type="entry name" value="P-loop_NTPase"/>
</dbReference>
<dbReference type="GO" id="GO:0042742">
    <property type="term" value="P:defense response to bacterium"/>
    <property type="evidence" value="ECO:0007669"/>
    <property type="project" value="UniProtKB-ARBA"/>
</dbReference>
<evidence type="ECO:0000313" key="6">
    <source>
        <dbReference type="Proteomes" id="UP000636709"/>
    </source>
</evidence>
<dbReference type="InterPro" id="IPR044974">
    <property type="entry name" value="Disease_R_plants"/>
</dbReference>
<comment type="caution">
    <text evidence="5">The sequence shown here is derived from an EMBL/GenBank/DDBJ whole genome shotgun (WGS) entry which is preliminary data.</text>
</comment>
<dbReference type="Gene3D" id="1.10.10.10">
    <property type="entry name" value="Winged helix-like DNA-binding domain superfamily/Winged helix DNA-binding domain"/>
    <property type="match status" value="1"/>
</dbReference>